<dbReference type="RefSeq" id="WP_308986140.1">
    <property type="nucleotide sequence ID" value="NZ_JARXIC010000029.1"/>
</dbReference>
<protein>
    <recommendedName>
        <fullName evidence="3">MarR family transcriptional regulator</fullName>
    </recommendedName>
</protein>
<name>A0ABU1ALL0_9BACT</name>
<evidence type="ECO:0000313" key="2">
    <source>
        <dbReference type="Proteomes" id="UP001243717"/>
    </source>
</evidence>
<dbReference type="Proteomes" id="UP001243717">
    <property type="component" value="Unassembled WGS sequence"/>
</dbReference>
<organism evidence="1 2">
    <name type="scientific">Thalassobacterium sedimentorum</name>
    <dbReference type="NCBI Taxonomy" id="3041258"/>
    <lineage>
        <taxon>Bacteria</taxon>
        <taxon>Pseudomonadati</taxon>
        <taxon>Verrucomicrobiota</taxon>
        <taxon>Opitutia</taxon>
        <taxon>Puniceicoccales</taxon>
        <taxon>Coraliomargaritaceae</taxon>
        <taxon>Thalassobacterium</taxon>
    </lineage>
</organism>
<evidence type="ECO:0000313" key="1">
    <source>
        <dbReference type="EMBL" id="MDQ8195690.1"/>
    </source>
</evidence>
<proteinExistence type="predicted"/>
<comment type="caution">
    <text evidence="1">The sequence shown here is derived from an EMBL/GenBank/DDBJ whole genome shotgun (WGS) entry which is preliminary data.</text>
</comment>
<dbReference type="EMBL" id="JARXIC010000029">
    <property type="protein sequence ID" value="MDQ8195690.1"/>
    <property type="molecule type" value="Genomic_DNA"/>
</dbReference>
<gene>
    <name evidence="1" type="ORF">QEH59_14745</name>
</gene>
<accession>A0ABU1ALL0</accession>
<sequence length="329" mass="36447">MPEPLLRDLRNYLEKVSGAKPALQKMDVPHLPLFMRDRYSFFSIELFGRLWQLILENAPQAPGSAGEYEAQAKKLTPHLGGSPVFVLPSLPSSTRDRLVQRGVPFIVPGNQAFLPSALVDLREHFPRSTQGAKASLSPTAQLAVLYHLQCESLEGVPLRVIAEKLQCSAMMLSKVKNELLESGICSIKRAGRALLLEFPRSKASTWDMVKDKMTSPVKATHWVRHSTGELPALLSGFSALSRHSMLAEDPLPTYALGSDRFDSLVEQGVLTLLPDADTADACIELWSYDPRLLSDAETVDPLSLYLAMRSTEDERVEQALEQLLEGIAW</sequence>
<keyword evidence="2" id="KW-1185">Reference proteome</keyword>
<reference evidence="1 2" key="1">
    <citation type="submission" date="2023-04" db="EMBL/GenBank/DDBJ databases">
        <title>A novel bacteria isolated from coastal sediment.</title>
        <authorList>
            <person name="Liu X.-J."/>
            <person name="Du Z.-J."/>
        </authorList>
    </citation>
    <scope>NUCLEOTIDE SEQUENCE [LARGE SCALE GENOMIC DNA]</scope>
    <source>
        <strain evidence="1 2">SDUM461004</strain>
    </source>
</reference>
<evidence type="ECO:0008006" key="3">
    <source>
        <dbReference type="Google" id="ProtNLM"/>
    </source>
</evidence>